<keyword evidence="6" id="KW-0474">Menaquinone biosynthesis</keyword>
<dbReference type="eggNOG" id="COG1165">
    <property type="taxonomic scope" value="Bacteria"/>
</dbReference>
<name>A0A090Q3J2_9FLAO</name>
<evidence type="ECO:0000256" key="3">
    <source>
        <dbReference type="ARBA" id="ARBA00022842"/>
    </source>
</evidence>
<comment type="cofactor">
    <cofactor evidence="6">
        <name>Mg(2+)</name>
        <dbReference type="ChEBI" id="CHEBI:18420"/>
    </cofactor>
    <cofactor evidence="6">
        <name>Mn(2+)</name>
        <dbReference type="ChEBI" id="CHEBI:29035"/>
    </cofactor>
</comment>
<keyword evidence="10" id="KW-1185">Reference proteome</keyword>
<dbReference type="EMBL" id="BBML01000006">
    <property type="protein sequence ID" value="GAK97654.1"/>
    <property type="molecule type" value="Genomic_DNA"/>
</dbReference>
<dbReference type="PIRSF" id="PIRSF004983">
    <property type="entry name" value="MenD"/>
    <property type="match status" value="1"/>
</dbReference>
<dbReference type="STRING" id="319236.BST91_06410"/>
<feature type="domain" description="Thiamine pyrophosphate enzyme N-terminal TPP-binding" evidence="8">
    <location>
        <begin position="8"/>
        <end position="116"/>
    </location>
</feature>
<dbReference type="Pfam" id="PF02775">
    <property type="entry name" value="TPP_enzyme_C"/>
    <property type="match status" value="1"/>
</dbReference>
<evidence type="ECO:0000256" key="5">
    <source>
        <dbReference type="ARBA" id="ARBA00023211"/>
    </source>
</evidence>
<dbReference type="EC" id="2.2.1.9" evidence="6"/>
<comment type="cofactor">
    <cofactor evidence="6">
        <name>thiamine diphosphate</name>
        <dbReference type="ChEBI" id="CHEBI:58937"/>
    </cofactor>
    <text evidence="6">Binds 1 thiamine pyrophosphate per subunit.</text>
</comment>
<keyword evidence="2 6" id="KW-0479">Metal-binding</keyword>
<dbReference type="UniPathway" id="UPA00079"/>
<protein>
    <recommendedName>
        <fullName evidence="6">2-succinyl-5-enolpyruvyl-6-hydroxy-3-cyclohexene-1-carboxylate synthase</fullName>
        <shortName evidence="6">SEPHCHC synthase</shortName>
        <ecNumber evidence="6">2.2.1.9</ecNumber>
    </recommendedName>
    <alternativeName>
        <fullName evidence="6">Menaquinone biosynthesis protein MenD</fullName>
    </alternativeName>
</protein>
<dbReference type="InterPro" id="IPR011766">
    <property type="entry name" value="TPP_enzyme_TPP-bd"/>
</dbReference>
<dbReference type="CDD" id="cd02009">
    <property type="entry name" value="TPP_SHCHC_synthase"/>
    <property type="match status" value="1"/>
</dbReference>
<dbReference type="InterPro" id="IPR004433">
    <property type="entry name" value="MenaQ_synth_MenD"/>
</dbReference>
<comment type="subunit">
    <text evidence="6">Homodimer.</text>
</comment>
<comment type="caution">
    <text evidence="9">The sequence shown here is derived from an EMBL/GenBank/DDBJ whole genome shotgun (WGS) entry which is preliminary data.</text>
</comment>
<comment type="pathway">
    <text evidence="6">Quinol/quinone metabolism; 1,4-dihydroxy-2-naphthoate biosynthesis; 1,4-dihydroxy-2-naphthoate from chorismate: step 2/7.</text>
</comment>
<dbReference type="GO" id="GO:0009234">
    <property type="term" value="P:menaquinone biosynthetic process"/>
    <property type="evidence" value="ECO:0007669"/>
    <property type="project" value="UniProtKB-UniRule"/>
</dbReference>
<evidence type="ECO:0000313" key="10">
    <source>
        <dbReference type="Proteomes" id="UP000029221"/>
    </source>
</evidence>
<dbReference type="SUPFAM" id="SSF52518">
    <property type="entry name" value="Thiamin diphosphate-binding fold (THDP-binding)"/>
    <property type="match status" value="2"/>
</dbReference>
<sequence length="557" mass="63593">MLPEIIHAQQVVLLFKKRQIKHIVISPGSRNAPLTIGFTEDSFFTCYSIVDERCAGHVALGMAQQLREPVALLCTSGSALLNYYPAVTEAYYSEIPLIVLSADRPPHKIDIGDGQTIRQKHVYSNHILYDCELTMIHDKIQVESIATNERLLNKALNTTIARSGPVHINIPFEEPLYNRVEKSTIKDVKTIDILKEETSIIPDEFYKHWDNSSSKLIILSTLNVDVLTEADLNKLTSDPSVLIMSEVGSNIRHDKVVWGIDTLIAPIENIDEEITHLQPDMVVTIGGMIVSKKIKQYLRKFETKIHYHVGKRRAYDTFFKLAGHIKVKPSTWVQSLHSKTVNSQYQEYWLKTFKNRIEKRKSYFETMPWCDFKVYKLLFQNLPDNILLQLGNSSTVRYAQLFPMNTSHKIYANRGTSGIDGSTSTAIGAAMASDRPCIFITGDLSFFYDSNALWNNYIPKNFKIIVINNSGGGIFRILPGHKDTHEFDTYFETKHDLTAIQLCEMYHIGYHKVGDEAAFAKAYQQFLSKNDKPQLLEIVTPSKVNDEILLNYFKFLR</sequence>
<keyword evidence="5 6" id="KW-0464">Manganese</keyword>
<keyword evidence="3 6" id="KW-0460">Magnesium</keyword>
<dbReference type="GO" id="GO:0000287">
    <property type="term" value="F:magnesium ion binding"/>
    <property type="evidence" value="ECO:0007669"/>
    <property type="project" value="UniProtKB-UniRule"/>
</dbReference>
<dbReference type="HAMAP" id="MF_01659">
    <property type="entry name" value="MenD"/>
    <property type="match status" value="1"/>
</dbReference>
<dbReference type="GO" id="GO:0070204">
    <property type="term" value="F:2-succinyl-5-enolpyruvyl-6-hydroxy-3-cyclohexene-1-carboxylic-acid synthase activity"/>
    <property type="evidence" value="ECO:0007669"/>
    <property type="project" value="UniProtKB-UniRule"/>
</dbReference>
<evidence type="ECO:0000313" key="9">
    <source>
        <dbReference type="EMBL" id="GAK97654.1"/>
    </source>
</evidence>
<comment type="function">
    <text evidence="6">Catalyzes the thiamine diphosphate-dependent decarboxylation of 2-oxoglutarate and the subsequent addition of the resulting succinic semialdehyde-thiamine pyrophosphate anion to isochorismate to yield 2-succinyl-5-enolpyruvyl-6-hydroxy-3-cyclohexene-1-carboxylate (SEPHCHC).</text>
</comment>
<comment type="similarity">
    <text evidence="6">Belongs to the TPP enzyme family. MenD subfamily.</text>
</comment>
<dbReference type="GO" id="GO:0030976">
    <property type="term" value="F:thiamine pyrophosphate binding"/>
    <property type="evidence" value="ECO:0007669"/>
    <property type="project" value="UniProtKB-UniRule"/>
</dbReference>
<organism evidence="9 10">
    <name type="scientific">Nonlabens tegetincola</name>
    <dbReference type="NCBI Taxonomy" id="323273"/>
    <lineage>
        <taxon>Bacteria</taxon>
        <taxon>Pseudomonadati</taxon>
        <taxon>Bacteroidota</taxon>
        <taxon>Flavobacteriia</taxon>
        <taxon>Flavobacteriales</taxon>
        <taxon>Flavobacteriaceae</taxon>
        <taxon>Nonlabens</taxon>
    </lineage>
</organism>
<comment type="catalytic activity">
    <reaction evidence="6">
        <text>isochorismate + 2-oxoglutarate + H(+) = 5-enolpyruvoyl-6-hydroxy-2-succinyl-cyclohex-3-ene-1-carboxylate + CO2</text>
        <dbReference type="Rhea" id="RHEA:25593"/>
        <dbReference type="ChEBI" id="CHEBI:15378"/>
        <dbReference type="ChEBI" id="CHEBI:16526"/>
        <dbReference type="ChEBI" id="CHEBI:16810"/>
        <dbReference type="ChEBI" id="CHEBI:29780"/>
        <dbReference type="ChEBI" id="CHEBI:58818"/>
        <dbReference type="EC" id="2.2.1.9"/>
    </reaction>
</comment>
<evidence type="ECO:0000256" key="1">
    <source>
        <dbReference type="ARBA" id="ARBA00022679"/>
    </source>
</evidence>
<dbReference type="InterPro" id="IPR029061">
    <property type="entry name" value="THDP-binding"/>
</dbReference>
<feature type="domain" description="Thiamine pyrophosphate enzyme TPP-binding" evidence="7">
    <location>
        <begin position="395"/>
        <end position="538"/>
    </location>
</feature>
<keyword evidence="1 6" id="KW-0808">Transferase</keyword>
<accession>A0A090Q3J2</accession>
<dbReference type="PANTHER" id="PTHR42916:SF1">
    <property type="entry name" value="PROTEIN PHYLLO, CHLOROPLASTIC"/>
    <property type="match status" value="1"/>
</dbReference>
<dbReference type="Gene3D" id="3.40.50.970">
    <property type="match status" value="2"/>
</dbReference>
<proteinExistence type="inferred from homology"/>
<evidence type="ECO:0000259" key="8">
    <source>
        <dbReference type="Pfam" id="PF02776"/>
    </source>
</evidence>
<dbReference type="Gene3D" id="3.40.50.1220">
    <property type="entry name" value="TPP-binding domain"/>
    <property type="match status" value="1"/>
</dbReference>
<dbReference type="InterPro" id="IPR012001">
    <property type="entry name" value="Thiamin_PyroP_enz_TPP-bd_dom"/>
</dbReference>
<dbReference type="CDD" id="cd07037">
    <property type="entry name" value="TPP_PYR_MenD"/>
    <property type="match status" value="1"/>
</dbReference>
<dbReference type="AlphaFoldDB" id="A0A090Q3J2"/>
<evidence type="ECO:0000256" key="4">
    <source>
        <dbReference type="ARBA" id="ARBA00023052"/>
    </source>
</evidence>
<evidence type="ECO:0000259" key="7">
    <source>
        <dbReference type="Pfam" id="PF02775"/>
    </source>
</evidence>
<dbReference type="PANTHER" id="PTHR42916">
    <property type="entry name" value="2-SUCCINYL-5-ENOLPYRUVYL-6-HYDROXY-3-CYCLOHEXENE-1-CARBOXYLATE SYNTHASE"/>
    <property type="match status" value="1"/>
</dbReference>
<evidence type="ECO:0000256" key="6">
    <source>
        <dbReference type="HAMAP-Rule" id="MF_01659"/>
    </source>
</evidence>
<dbReference type="RefSeq" id="WP_042279381.1">
    <property type="nucleotide sequence ID" value="NZ_BBML01000006.1"/>
</dbReference>
<gene>
    <name evidence="6" type="primary">menD</name>
    <name evidence="9" type="ORF">JCM19294_190</name>
</gene>
<dbReference type="NCBIfam" id="TIGR00173">
    <property type="entry name" value="menD"/>
    <property type="match status" value="1"/>
</dbReference>
<keyword evidence="4 6" id="KW-0786">Thiamine pyrophosphate</keyword>
<comment type="pathway">
    <text evidence="6">Quinol/quinone metabolism; menaquinone biosynthesis.</text>
</comment>
<evidence type="ECO:0000256" key="2">
    <source>
        <dbReference type="ARBA" id="ARBA00022723"/>
    </source>
</evidence>
<dbReference type="Proteomes" id="UP000029221">
    <property type="component" value="Unassembled WGS sequence"/>
</dbReference>
<reference evidence="9" key="1">
    <citation type="journal article" date="2014" name="Genome Announc.">
        <title>Draft Genome Sequences of Marine Flavobacterium Nonlabens Strains NR17, NR24, NR27, NR32, NR33, and Ara13.</title>
        <authorList>
            <person name="Nakanishi M."/>
            <person name="Meirelles P."/>
            <person name="Suzuki R."/>
            <person name="Takatani N."/>
            <person name="Mino S."/>
            <person name="Suda W."/>
            <person name="Oshima K."/>
            <person name="Hattori M."/>
            <person name="Ohkuma M."/>
            <person name="Hosokawa M."/>
            <person name="Miyashita K."/>
            <person name="Thompson F.L."/>
            <person name="Niwa A."/>
            <person name="Sawabe T."/>
            <person name="Sawabe T."/>
        </authorList>
    </citation>
    <scope>NUCLEOTIDE SEQUENCE [LARGE SCALE GENOMIC DNA]</scope>
    <source>
        <strain evidence="9">JCM 19294</strain>
    </source>
</reference>
<dbReference type="UniPathway" id="UPA01057">
    <property type="reaction ID" value="UER00164"/>
</dbReference>
<dbReference type="Pfam" id="PF02776">
    <property type="entry name" value="TPP_enzyme_N"/>
    <property type="match status" value="1"/>
</dbReference>
<dbReference type="GO" id="GO:0030145">
    <property type="term" value="F:manganese ion binding"/>
    <property type="evidence" value="ECO:0007669"/>
    <property type="project" value="UniProtKB-UniRule"/>
</dbReference>